<name>A0ABV0T9E5_9TELE</name>
<gene>
    <name evidence="1" type="ORF">ILYODFUR_019531</name>
</gene>
<dbReference type="EMBL" id="JAHRIQ010025131">
    <property type="protein sequence ID" value="MEQ2229504.1"/>
    <property type="molecule type" value="Genomic_DNA"/>
</dbReference>
<accession>A0ABV0T9E5</accession>
<reference evidence="1 2" key="1">
    <citation type="submission" date="2021-06" db="EMBL/GenBank/DDBJ databases">
        <authorList>
            <person name="Palmer J.M."/>
        </authorList>
    </citation>
    <scope>NUCLEOTIDE SEQUENCE [LARGE SCALE GENOMIC DNA]</scope>
    <source>
        <strain evidence="2">if_2019</strain>
        <tissue evidence="1">Muscle</tissue>
    </source>
</reference>
<organism evidence="1 2">
    <name type="scientific">Ilyodon furcidens</name>
    <name type="common">goldbreast splitfin</name>
    <dbReference type="NCBI Taxonomy" id="33524"/>
    <lineage>
        <taxon>Eukaryota</taxon>
        <taxon>Metazoa</taxon>
        <taxon>Chordata</taxon>
        <taxon>Craniata</taxon>
        <taxon>Vertebrata</taxon>
        <taxon>Euteleostomi</taxon>
        <taxon>Actinopterygii</taxon>
        <taxon>Neopterygii</taxon>
        <taxon>Teleostei</taxon>
        <taxon>Neoteleostei</taxon>
        <taxon>Acanthomorphata</taxon>
        <taxon>Ovalentaria</taxon>
        <taxon>Atherinomorphae</taxon>
        <taxon>Cyprinodontiformes</taxon>
        <taxon>Goodeidae</taxon>
        <taxon>Ilyodon</taxon>
    </lineage>
</organism>
<keyword evidence="2" id="KW-1185">Reference proteome</keyword>
<comment type="caution">
    <text evidence="1">The sequence shown here is derived from an EMBL/GenBank/DDBJ whole genome shotgun (WGS) entry which is preliminary data.</text>
</comment>
<dbReference type="Proteomes" id="UP001482620">
    <property type="component" value="Unassembled WGS sequence"/>
</dbReference>
<sequence length="129" mass="14352">MCPHYGLRLAASLAPCRQFVLKNCSQTASQKSAIYANILKEVERTHLKVLQPDHLFLFLSIHWIPCQAVRSSGRSERVFFTECTRVEASTALYKEGWRSGGGSLLAQQRALRGGVTLENAAHNVHTDAQ</sequence>
<evidence type="ECO:0000313" key="2">
    <source>
        <dbReference type="Proteomes" id="UP001482620"/>
    </source>
</evidence>
<protein>
    <submittedName>
        <fullName evidence="1">Uncharacterized protein</fullName>
    </submittedName>
</protein>
<evidence type="ECO:0000313" key="1">
    <source>
        <dbReference type="EMBL" id="MEQ2229504.1"/>
    </source>
</evidence>
<proteinExistence type="predicted"/>